<feature type="compositionally biased region" description="Low complexity" evidence="2">
    <location>
        <begin position="23"/>
        <end position="49"/>
    </location>
</feature>
<feature type="compositionally biased region" description="Low complexity" evidence="2">
    <location>
        <begin position="1305"/>
        <end position="1334"/>
    </location>
</feature>
<feature type="region of interest" description="Disordered" evidence="2">
    <location>
        <begin position="444"/>
        <end position="478"/>
    </location>
</feature>
<dbReference type="InParanoid" id="A0A1Y2FTV9"/>
<organism evidence="4 5">
    <name type="scientific">Leucosporidium creatinivorum</name>
    <dbReference type="NCBI Taxonomy" id="106004"/>
    <lineage>
        <taxon>Eukaryota</taxon>
        <taxon>Fungi</taxon>
        <taxon>Dikarya</taxon>
        <taxon>Basidiomycota</taxon>
        <taxon>Pucciniomycotina</taxon>
        <taxon>Microbotryomycetes</taxon>
        <taxon>Leucosporidiales</taxon>
        <taxon>Leucosporidium</taxon>
    </lineage>
</organism>
<comment type="similarity">
    <text evidence="1">Belongs to the phosducin family.</text>
</comment>
<dbReference type="SUPFAM" id="SSF52833">
    <property type="entry name" value="Thioredoxin-like"/>
    <property type="match status" value="1"/>
</dbReference>
<feature type="region of interest" description="Disordered" evidence="2">
    <location>
        <begin position="1"/>
        <end position="109"/>
    </location>
</feature>
<dbReference type="OrthoDB" id="2536924at2759"/>
<dbReference type="EMBL" id="MCGR01000013">
    <property type="protein sequence ID" value="ORY87461.1"/>
    <property type="molecule type" value="Genomic_DNA"/>
</dbReference>
<evidence type="ECO:0000256" key="1">
    <source>
        <dbReference type="ARBA" id="ARBA00009686"/>
    </source>
</evidence>
<sequence>MAANAQEEQQWIDGTHPALLGNSVPRSTSPTRSVSPTPSTTSSTSSSPRFDAQDPTPPPSQPAPLRKGGASNTGPKGVLADYAARQASTGGLGATNTGPKGVLSDWRGSQAASAEEALRNLSLGFVSSNGTVVRLDQEEDPLSEDEEEEVGGEGEEQARERYRAKRLRELKGSGERGGVSGPGVRRRHFGHLREIGMDQFLSAVEDEEEDVAVVLHLYEPEIEACAVLNQHLSSIARSYPQTKFIRALATEVDFSADMEEDTLPTMLVYRGGDLETTLVRPDLEWGRGTRADSGQGMASAEEQSSYSTTASPSNPLHSPATTDSSSSSAPDPEPSPSSNGGTLSPLSTDEPPRRLRAPHRRNNAPPLKSILKHPPPRQSGFSFRRDWIAYAAATAGVATTTTSSQGGGGAAGLQNAAAGFWGSALKKLSGVTAVAAGVGVQPQPARRELGGDEATTTVAGGSSAEGAEGSNSEKEGGASVAGSAAALASYEAAAHSRSTALSSSASASTTSSSTTPAAAPHQPPARGSSTSSPPAASPYATIKATVSPSTAPPAPPPLSVAELKRVRFRMASLKVVYPINGPNGPLAPWEEAITKKRINMEHRALAHKSLEGGESKGWTGEALSRLYAECCRTREEKGIERVKRAFKDNPRTPPKVLDLSNELLSHGAVEALADLLSVDWGLKKLVLESCGLDDESLRPLLHALLVSGSIPTVSLANNKRIKAKGWKLIAVFVRKARFLRYLDVSENTIDKRTADHLVQALTPHLAPPPPTSGAEEVESEEPSKEKEKEKIEGEVEEGDESEVEDPEPLFTVAPLLKRDDEAPEAATVLSIRLENCGLKGQALEALAHGVRASSLKHISIRRNRINPLGAVALAIMIRDYPLPTDAHHDPSPLHPSTPPLPRPNGALPSPSLAQSQSQSQSANSVSARQSLQAPYVRKSLPSSRSNSPTPAPTSEENGKGGGGGEAAEKEREQWRNSEARNKLRRQIEELPRTGSLLTLDVKGNDIRNGVLYIAQVLKRNRTLKVLNLSENKIDMQGLVSIAEALKFNSTLETLDMSLNPCCGPGLEGITSLRSAITINSNLKRVFLNSTDLSSEGAIALAEFLPEATSLIHLDLTGNFDIDIAGVLALSVSVKMNDTLRCLDLNIPPNDPDFARLSQEILQCCIRNTEQAQEEATSGGKKITIAAPILKSAVARDLKSRQEAQDRHARQIAAQNQSKDEILAAAEEVKEVLGDMLKLDEGAKEMGVIVQPSEVVRDALVQAQLAEAQLAEAVAATRQGDQKDRALVLGDQLTSLLDRAKALYEPPSSSSPSLSSPAPKSAPNGSASPSLQIPSSPIPASPADSPSSPGFTIADSDDDSDSDNSRPSSPSPTSPSADPKAPSLSISTTAEAEADDEAGAGAGEPDSDLSPRSPMESQSRSLTLEEGEVFRKGAALGTGEVDEDEEGEGGLGDVSGEELRKEILETPIARSPRPSFSGEASRPVVEPLEDGEEAKEETVEDDE</sequence>
<dbReference type="Pfam" id="PF13516">
    <property type="entry name" value="LRR_6"/>
    <property type="match status" value="2"/>
</dbReference>
<dbReference type="InterPro" id="IPR001200">
    <property type="entry name" value="Phosducin"/>
</dbReference>
<name>A0A1Y2FTV9_9BASI</name>
<dbReference type="InterPro" id="IPR051499">
    <property type="entry name" value="Phosducin-like_reg"/>
</dbReference>
<dbReference type="PRINTS" id="PR00677">
    <property type="entry name" value="PHOSDUCIN"/>
</dbReference>
<dbReference type="InterPro" id="IPR001611">
    <property type="entry name" value="Leu-rich_rpt"/>
</dbReference>
<feature type="compositionally biased region" description="Basic and acidic residues" evidence="2">
    <location>
        <begin position="281"/>
        <end position="290"/>
    </location>
</feature>
<feature type="region of interest" description="Disordered" evidence="2">
    <location>
        <begin position="137"/>
        <end position="160"/>
    </location>
</feature>
<dbReference type="CDD" id="cd02987">
    <property type="entry name" value="Phd_like_Phd"/>
    <property type="match status" value="1"/>
</dbReference>
<evidence type="ECO:0000256" key="2">
    <source>
        <dbReference type="SAM" id="MobiDB-lite"/>
    </source>
</evidence>
<feature type="region of interest" description="Disordered" evidence="2">
    <location>
        <begin position="280"/>
        <end position="380"/>
    </location>
</feature>
<dbReference type="InterPro" id="IPR024253">
    <property type="entry name" value="Phosducin_thioredoxin-like_dom"/>
</dbReference>
<feature type="region of interest" description="Disordered" evidence="2">
    <location>
        <begin position="1303"/>
        <end position="1502"/>
    </location>
</feature>
<gene>
    <name evidence="4" type="ORF">BCR35DRAFT_317717</name>
</gene>
<dbReference type="Pfam" id="PF02114">
    <property type="entry name" value="Phosducin"/>
    <property type="match status" value="1"/>
</dbReference>
<proteinExistence type="inferred from homology"/>
<dbReference type="PANTHER" id="PTHR46052:SF1">
    <property type="entry name" value="PHOSDUCIN-LIKE PROTEIN"/>
    <property type="match status" value="1"/>
</dbReference>
<accession>A0A1Y2FTV9</accession>
<feature type="compositionally biased region" description="Low complexity" evidence="2">
    <location>
        <begin position="318"/>
        <end position="330"/>
    </location>
</feature>
<feature type="compositionally biased region" description="Polar residues" evidence="2">
    <location>
        <begin position="86"/>
        <end position="98"/>
    </location>
</feature>
<dbReference type="SMART" id="SM00368">
    <property type="entry name" value="LRR_RI"/>
    <property type="match status" value="7"/>
</dbReference>
<dbReference type="InterPro" id="IPR032675">
    <property type="entry name" value="LRR_dom_sf"/>
</dbReference>
<dbReference type="Gene3D" id="3.80.10.10">
    <property type="entry name" value="Ribonuclease Inhibitor"/>
    <property type="match status" value="3"/>
</dbReference>
<dbReference type="Gene3D" id="3.40.30.10">
    <property type="entry name" value="Glutaredoxin"/>
    <property type="match status" value="1"/>
</dbReference>
<feature type="compositionally biased region" description="Acidic residues" evidence="2">
    <location>
        <begin position="794"/>
        <end position="805"/>
    </location>
</feature>
<feature type="compositionally biased region" description="Low complexity" evidence="2">
    <location>
        <begin position="453"/>
        <end position="470"/>
    </location>
</feature>
<evidence type="ECO:0000313" key="4">
    <source>
        <dbReference type="EMBL" id="ORY87461.1"/>
    </source>
</evidence>
<feature type="region of interest" description="Disordered" evidence="2">
    <location>
        <begin position="762"/>
        <end position="805"/>
    </location>
</feature>
<feature type="region of interest" description="Disordered" evidence="2">
    <location>
        <begin position="501"/>
        <end position="538"/>
    </location>
</feature>
<feature type="compositionally biased region" description="Polar residues" evidence="2">
    <location>
        <begin position="301"/>
        <end position="316"/>
    </location>
</feature>
<dbReference type="STRING" id="106004.A0A1Y2FTV9"/>
<feature type="compositionally biased region" description="Acidic residues" evidence="2">
    <location>
        <begin position="1486"/>
        <end position="1502"/>
    </location>
</feature>
<reference evidence="4 5" key="1">
    <citation type="submission" date="2016-07" db="EMBL/GenBank/DDBJ databases">
        <title>Pervasive Adenine N6-methylation of Active Genes in Fungi.</title>
        <authorList>
            <consortium name="DOE Joint Genome Institute"/>
            <person name="Mondo S.J."/>
            <person name="Dannebaum R.O."/>
            <person name="Kuo R.C."/>
            <person name="Labutti K."/>
            <person name="Haridas S."/>
            <person name="Kuo A."/>
            <person name="Salamov A."/>
            <person name="Ahrendt S.R."/>
            <person name="Lipzen A."/>
            <person name="Sullivan W."/>
            <person name="Andreopoulos W.B."/>
            <person name="Clum A."/>
            <person name="Lindquist E."/>
            <person name="Daum C."/>
            <person name="Ramamoorthy G.K."/>
            <person name="Gryganskyi A."/>
            <person name="Culley D."/>
            <person name="Magnuson J.K."/>
            <person name="James T.Y."/>
            <person name="O'Malley M.A."/>
            <person name="Stajich J.E."/>
            <person name="Spatafora J.W."/>
            <person name="Visel A."/>
            <person name="Grigoriev I.V."/>
        </authorList>
    </citation>
    <scope>NUCLEOTIDE SEQUENCE [LARGE SCALE GENOMIC DNA]</scope>
    <source>
        <strain evidence="4 5">62-1032</strain>
    </source>
</reference>
<feature type="compositionally biased region" description="Acidic residues" evidence="2">
    <location>
        <begin position="137"/>
        <end position="155"/>
    </location>
</feature>
<feature type="domain" description="Phosducin" evidence="3">
    <location>
        <begin position="94"/>
        <end position="280"/>
    </location>
</feature>
<comment type="caution">
    <text evidence="4">The sequence shown here is derived from an EMBL/GenBank/DDBJ whole genome shotgun (WGS) entry which is preliminary data.</text>
</comment>
<protein>
    <recommendedName>
        <fullName evidence="3">Phosducin domain-containing protein</fullName>
    </recommendedName>
</protein>
<dbReference type="SUPFAM" id="SSF52047">
    <property type="entry name" value="RNI-like"/>
    <property type="match status" value="1"/>
</dbReference>
<dbReference type="Proteomes" id="UP000193467">
    <property type="component" value="Unassembled WGS sequence"/>
</dbReference>
<feature type="compositionally biased region" description="Polar residues" evidence="2">
    <location>
        <begin position="940"/>
        <end position="954"/>
    </location>
</feature>
<feature type="compositionally biased region" description="Basic and acidic residues" evidence="2">
    <location>
        <begin position="781"/>
        <end position="793"/>
    </location>
</feature>
<feature type="compositionally biased region" description="Low complexity" evidence="2">
    <location>
        <begin position="909"/>
        <end position="930"/>
    </location>
</feature>
<dbReference type="GO" id="GO:0008277">
    <property type="term" value="P:regulation of G protein-coupled receptor signaling pathway"/>
    <property type="evidence" value="ECO:0007669"/>
    <property type="project" value="InterPro"/>
</dbReference>
<dbReference type="PANTHER" id="PTHR46052">
    <property type="entry name" value="PHOSDUCIN-LIKE PROTEIN"/>
    <property type="match status" value="1"/>
</dbReference>
<feature type="compositionally biased region" description="Pro residues" evidence="2">
    <location>
        <begin position="892"/>
        <end position="902"/>
    </location>
</feature>
<evidence type="ECO:0000313" key="5">
    <source>
        <dbReference type="Proteomes" id="UP000193467"/>
    </source>
</evidence>
<feature type="compositionally biased region" description="Low complexity" evidence="2">
    <location>
        <begin position="1373"/>
        <end position="1382"/>
    </location>
</feature>
<feature type="region of interest" description="Disordered" evidence="2">
    <location>
        <begin position="885"/>
        <end position="980"/>
    </location>
</feature>
<keyword evidence="5" id="KW-1185">Reference proteome</keyword>
<feature type="compositionally biased region" description="Basic and acidic residues" evidence="2">
    <location>
        <begin position="966"/>
        <end position="980"/>
    </location>
</feature>
<dbReference type="InterPro" id="IPR036249">
    <property type="entry name" value="Thioredoxin-like_sf"/>
</dbReference>
<evidence type="ECO:0000259" key="3">
    <source>
        <dbReference type="Pfam" id="PF02114"/>
    </source>
</evidence>